<reference evidence="1" key="1">
    <citation type="submission" date="2021-01" db="EMBL/GenBank/DDBJ databases">
        <title>Genomic Encyclopedia of Type Strains, Phase IV (KMG-IV): sequencing the most valuable type-strain genomes for metagenomic binning, comparative biology and taxonomic classification.</title>
        <authorList>
            <person name="Goeker M."/>
        </authorList>
    </citation>
    <scope>NUCLEOTIDE SEQUENCE</scope>
    <source>
        <strain evidence="1">DSM 25523</strain>
    </source>
</reference>
<evidence type="ECO:0000313" key="1">
    <source>
        <dbReference type="EMBL" id="MBM7590957.1"/>
    </source>
</evidence>
<organism evidence="1 2">
    <name type="scientific">Brevibacillus fulvus</name>
    <dbReference type="NCBI Taxonomy" id="1125967"/>
    <lineage>
        <taxon>Bacteria</taxon>
        <taxon>Bacillati</taxon>
        <taxon>Bacillota</taxon>
        <taxon>Bacilli</taxon>
        <taxon>Bacillales</taxon>
        <taxon>Paenibacillaceae</taxon>
        <taxon>Brevibacillus</taxon>
    </lineage>
</organism>
<protein>
    <submittedName>
        <fullName evidence="1">Uncharacterized protein</fullName>
    </submittedName>
</protein>
<proteinExistence type="predicted"/>
<keyword evidence="2" id="KW-1185">Reference proteome</keyword>
<accession>A0A939BSP8</accession>
<dbReference type="RefSeq" id="WP_204518694.1">
    <property type="nucleotide sequence ID" value="NZ_BAABIN010000005.1"/>
</dbReference>
<dbReference type="AlphaFoldDB" id="A0A939BSP8"/>
<dbReference type="Proteomes" id="UP000717624">
    <property type="component" value="Unassembled WGS sequence"/>
</dbReference>
<sequence length="160" mass="18259">MFMMQADPEQFACEVASFHEEVERLARLFSLNIHTSDLSLQGQGRMRAQLEYMLWHEQGLVVVKGLLPLGNGAGEEPLSAFPATIRFSLTVEPGTDLESKRMRIEEYMGQEAELIWNVMPLGLNDHFEGTVHFLYQTHRDMLFEYAKMMMCIITGKTLAA</sequence>
<gene>
    <name evidence="1" type="ORF">JOD01_002569</name>
</gene>
<evidence type="ECO:0000313" key="2">
    <source>
        <dbReference type="Proteomes" id="UP000717624"/>
    </source>
</evidence>
<name>A0A939BSP8_9BACL</name>
<comment type="caution">
    <text evidence="1">The sequence shown here is derived from an EMBL/GenBank/DDBJ whole genome shotgun (WGS) entry which is preliminary data.</text>
</comment>
<dbReference type="EMBL" id="JAFBEB010000008">
    <property type="protein sequence ID" value="MBM7590957.1"/>
    <property type="molecule type" value="Genomic_DNA"/>
</dbReference>